<dbReference type="Gene3D" id="2.150.10.10">
    <property type="entry name" value="Serralysin-like metalloprotease, C-terminal"/>
    <property type="match status" value="1"/>
</dbReference>
<evidence type="ECO:0000259" key="5">
    <source>
        <dbReference type="SMART" id="SM00237"/>
    </source>
</evidence>
<comment type="caution">
    <text evidence="6">The sequence shown here is derived from an EMBL/GenBank/DDBJ whole genome shotgun (WGS) entry which is preliminary data.</text>
</comment>
<feature type="domain" description="Calx-beta" evidence="5">
    <location>
        <begin position="823"/>
        <end position="926"/>
    </location>
</feature>
<dbReference type="RefSeq" id="WP_188677778.1">
    <property type="nucleotide sequence ID" value="NZ_BMKA01000005.1"/>
</dbReference>
<feature type="domain" description="Calx-beta" evidence="5">
    <location>
        <begin position="347"/>
        <end position="450"/>
    </location>
</feature>
<dbReference type="PROSITE" id="PS00330">
    <property type="entry name" value="HEMOLYSIN_CALCIUM"/>
    <property type="match status" value="2"/>
</dbReference>
<dbReference type="PANTHER" id="PTHR11878:SF65">
    <property type="entry name" value="NA_CA-EXCHANGE PROTEIN, ISOFORM G"/>
    <property type="match status" value="1"/>
</dbReference>
<dbReference type="InterPro" id="IPR003644">
    <property type="entry name" value="Calx_beta"/>
</dbReference>
<dbReference type="EMBL" id="BMKA01000005">
    <property type="protein sequence ID" value="GGA28736.1"/>
    <property type="molecule type" value="Genomic_DNA"/>
</dbReference>
<dbReference type="GO" id="GO:0030001">
    <property type="term" value="P:metal ion transport"/>
    <property type="evidence" value="ECO:0007669"/>
    <property type="project" value="TreeGrafter"/>
</dbReference>
<feature type="domain" description="Calx-beta" evidence="5">
    <location>
        <begin position="109"/>
        <end position="212"/>
    </location>
</feature>
<reference evidence="6" key="1">
    <citation type="journal article" date="2014" name="Int. J. Syst. Evol. Microbiol.">
        <title>Complete genome sequence of Corynebacterium casei LMG S-19264T (=DSM 44701T), isolated from a smear-ripened cheese.</title>
        <authorList>
            <consortium name="US DOE Joint Genome Institute (JGI-PGF)"/>
            <person name="Walter F."/>
            <person name="Albersmeier A."/>
            <person name="Kalinowski J."/>
            <person name="Ruckert C."/>
        </authorList>
    </citation>
    <scope>NUCLEOTIDE SEQUENCE</scope>
    <source>
        <strain evidence="6">CGMCC 1.15880</strain>
    </source>
</reference>
<keyword evidence="4" id="KW-0813">Transport</keyword>
<dbReference type="Pfam" id="PF03160">
    <property type="entry name" value="Calx-beta"/>
    <property type="match status" value="10"/>
</dbReference>
<accession>A0A916R2E9</accession>
<feature type="domain" description="Calx-beta" evidence="5">
    <location>
        <begin position="702"/>
        <end position="807"/>
    </location>
</feature>
<dbReference type="SUPFAM" id="SSF51120">
    <property type="entry name" value="beta-Roll"/>
    <property type="match status" value="1"/>
</dbReference>
<dbReference type="GO" id="GO:0007154">
    <property type="term" value="P:cell communication"/>
    <property type="evidence" value="ECO:0007669"/>
    <property type="project" value="InterPro"/>
</dbReference>
<keyword evidence="3" id="KW-0106">Calcium</keyword>
<proteinExistence type="predicted"/>
<evidence type="ECO:0000256" key="1">
    <source>
        <dbReference type="ARBA" id="ARBA00022729"/>
    </source>
</evidence>
<keyword evidence="2" id="KW-0677">Repeat</keyword>
<gene>
    <name evidence="6" type="ORF">GCM10011498_32340</name>
</gene>
<dbReference type="InterPro" id="IPR011049">
    <property type="entry name" value="Serralysin-like_metalloprot_C"/>
</dbReference>
<dbReference type="InterPro" id="IPR001343">
    <property type="entry name" value="Hemolysn_Ca-bd"/>
</dbReference>
<dbReference type="Gene3D" id="2.60.40.2030">
    <property type="match status" value="10"/>
</dbReference>
<dbReference type="InterPro" id="IPR018511">
    <property type="entry name" value="Hemolysin-typ_Ca-bd_CS"/>
</dbReference>
<feature type="domain" description="Calx-beta" evidence="5">
    <location>
        <begin position="940"/>
        <end position="1045"/>
    </location>
</feature>
<evidence type="ECO:0000313" key="7">
    <source>
        <dbReference type="Proteomes" id="UP000628017"/>
    </source>
</evidence>
<keyword evidence="7" id="KW-1185">Reference proteome</keyword>
<feature type="domain" description="Calx-beta" evidence="5">
    <location>
        <begin position="1061"/>
        <end position="1164"/>
    </location>
</feature>
<name>A0A916R2E9_9RHOB</name>
<dbReference type="InterPro" id="IPR051171">
    <property type="entry name" value="CaCA"/>
</dbReference>
<sequence length="1378" mass="144284">MTTITINSVNADESIGSGFGGTITYTVSLSEIPIDTVSVNYRAFQATADQSIDFPATSGLLVFSPGEDEKTISIRVLSDNIDETDEAFVLELFDPVDATFQGDAKVLRETAFVLDDDGVGLNRSVFVSSPVVVEGDGGTRKALFEVKLSQPGTSNITLNYQTLDGTATAGDDYIAKTGNLTFSPGQTSKIVTIDIPADSTVEPSEFFHLAVGANSAIADKSGGLVGTATILDDDAGGSTPTLSIDSVNAVESIGSGFGGTVHYKLTLSEPAVDVVSVNYRSLAESGVSQIDYPWVRDVVTFAPGETSKTISIRVDSDNIEETDEAFSIELYDVAGATFEGNAKVLRETTFILDDDGTGNDRAMSVSSAKLVEGDAGTKQVVFEIKISEPSETELEFNYSTRNGSAVSGQDYTAKSGKISFAPGQTKTAVVVDVKGDALLEPSEFFHLVVDATSQLGEKAEGIVGTATVLDDDAGSALPTLSLDTVDTIESIGSGFGGTLSFELILSEPSVDTVTVNYRTLAQTALASIDYPEAIGTVTFAPGETSKFVDVRVDSDNVAETDESFSLELTDVAGAVFEGDAKVLRETAFILDDDGTGVDRAMSVSSPVIIEGDNDGKQAEFVIKLSQPSETELEFSYTTRSGSANSGKDFIGKSGKISFAPGQTEAVVRVDLIGDKAVEFSEAFDLVLRATSALGDKSGGLVGTATLIDDDAGGPEPTLSLDAISATESIGSGFGGTVRYTFTLSEAAVDTVSVDYRTIGADAVPSIDYPGTSGTLVFAPGETSKTVSIRVTSDNINEADEALVLEAFDIKGAVFAGDAKVLRETTFILDDDGLGIDRALSVSSPVVVEGRGGTTEALFEIKMSRPSDTVQNFKFTTKDGSAIAGEDYTAKSGTITFDPGQTSAYVRVKIDGDRAVEPSEVFFLAVKPTAILGDDGAGAVGVAHILDDDAGGREPTISIEALGAQESIGSGFGGRPTLIVTLSKASTSVVTVDYRALPGTAEDGVDFTAASGTITFAPGETSKSVSVASKSDSIIESDEAVVFEVSKATGASLSNDARWLRETAFISDDDGVNLDRTVFVSDAIEEEQDFGTSKAVFEINLSEAFSETETFRYVTKNGTAKAGKDYVETKGAVTFDAGQTSAFVSVDLISDFRTENDETFSVVLKKGSLPATLIVPTGSNTGEATILDNDIRGTKNDDVLRGTGDPEGIYGLNGKDKLIGRNGNDQLYGGAKNDLLKGGGGSDVLIGGKGNDKLVGAKGDDLLLGGKGADLLVGGKGADEFQFNFKDSLPGPKERDTIRDFNRGQGDVVNLSNIDGDRSEAGKQDLTFIGQDVDFTDAGQVRFDTVNSLLEVNFNNDLSADIRIDMADLITFRADDLLL</sequence>
<dbReference type="GO" id="GO:0016020">
    <property type="term" value="C:membrane"/>
    <property type="evidence" value="ECO:0007669"/>
    <property type="project" value="InterPro"/>
</dbReference>
<dbReference type="Proteomes" id="UP000628017">
    <property type="component" value="Unassembled WGS sequence"/>
</dbReference>
<dbReference type="PANTHER" id="PTHR11878">
    <property type="entry name" value="SODIUM/CALCIUM EXCHANGER"/>
    <property type="match status" value="1"/>
</dbReference>
<dbReference type="PRINTS" id="PR00313">
    <property type="entry name" value="CABNDNGRPT"/>
</dbReference>
<feature type="domain" description="Calx-beta" evidence="5">
    <location>
        <begin position="2"/>
        <end position="93"/>
    </location>
</feature>
<keyword evidence="4" id="KW-0406">Ion transport</keyword>
<dbReference type="InterPro" id="IPR038081">
    <property type="entry name" value="CalX-like_sf"/>
</dbReference>
<evidence type="ECO:0000256" key="2">
    <source>
        <dbReference type="ARBA" id="ARBA00022737"/>
    </source>
</evidence>
<feature type="domain" description="Calx-beta" evidence="5">
    <location>
        <begin position="464"/>
        <end position="569"/>
    </location>
</feature>
<evidence type="ECO:0000313" key="6">
    <source>
        <dbReference type="EMBL" id="GGA28736.1"/>
    </source>
</evidence>
<dbReference type="SUPFAM" id="SSF141072">
    <property type="entry name" value="CalX-like"/>
    <property type="match status" value="10"/>
</dbReference>
<protein>
    <recommendedName>
        <fullName evidence="5">Calx-beta domain-containing protein</fullName>
    </recommendedName>
</protein>
<dbReference type="GO" id="GO:0005509">
    <property type="term" value="F:calcium ion binding"/>
    <property type="evidence" value="ECO:0007669"/>
    <property type="project" value="InterPro"/>
</dbReference>
<organism evidence="6 7">
    <name type="scientific">Neptunicoccus cionae</name>
    <dbReference type="NCBI Taxonomy" id="2035344"/>
    <lineage>
        <taxon>Bacteria</taxon>
        <taxon>Pseudomonadati</taxon>
        <taxon>Pseudomonadota</taxon>
        <taxon>Alphaproteobacteria</taxon>
        <taxon>Rhodobacterales</taxon>
        <taxon>Paracoccaceae</taxon>
        <taxon>Neptunicoccus</taxon>
    </lineage>
</organism>
<evidence type="ECO:0000256" key="3">
    <source>
        <dbReference type="ARBA" id="ARBA00022837"/>
    </source>
</evidence>
<evidence type="ECO:0000256" key="4">
    <source>
        <dbReference type="ARBA" id="ARBA00023065"/>
    </source>
</evidence>
<dbReference type="SMART" id="SM00237">
    <property type="entry name" value="Calx_beta"/>
    <property type="match status" value="10"/>
</dbReference>
<reference evidence="6" key="2">
    <citation type="submission" date="2020-09" db="EMBL/GenBank/DDBJ databases">
        <authorList>
            <person name="Sun Q."/>
            <person name="Zhou Y."/>
        </authorList>
    </citation>
    <scope>NUCLEOTIDE SEQUENCE</scope>
    <source>
        <strain evidence="6">CGMCC 1.15880</strain>
    </source>
</reference>
<keyword evidence="1" id="KW-0732">Signal</keyword>
<feature type="domain" description="Calx-beta" evidence="5">
    <location>
        <begin position="226"/>
        <end position="331"/>
    </location>
</feature>
<feature type="domain" description="Calx-beta" evidence="5">
    <location>
        <begin position="585"/>
        <end position="688"/>
    </location>
</feature>
<dbReference type="Pfam" id="PF00353">
    <property type="entry name" value="HemolysinCabind"/>
    <property type="match status" value="1"/>
</dbReference>